<dbReference type="InterPro" id="IPR051533">
    <property type="entry name" value="WaaL-like"/>
</dbReference>
<comment type="subcellular location">
    <subcellularLocation>
        <location evidence="1">Membrane</location>
        <topology evidence="1">Multi-pass membrane protein</topology>
    </subcellularLocation>
</comment>
<feature type="transmembrane region" description="Helical" evidence="5">
    <location>
        <begin position="20"/>
        <end position="53"/>
    </location>
</feature>
<keyword evidence="3 5" id="KW-1133">Transmembrane helix</keyword>
<feature type="transmembrane region" description="Helical" evidence="5">
    <location>
        <begin position="149"/>
        <end position="166"/>
    </location>
</feature>
<dbReference type="InParanoid" id="A0A1H9PBI8"/>
<feature type="transmembrane region" description="Helical" evidence="5">
    <location>
        <begin position="91"/>
        <end position="108"/>
    </location>
</feature>
<feature type="transmembrane region" description="Helical" evidence="5">
    <location>
        <begin position="404"/>
        <end position="421"/>
    </location>
</feature>
<evidence type="ECO:0000256" key="5">
    <source>
        <dbReference type="SAM" id="Phobius"/>
    </source>
</evidence>
<feature type="transmembrane region" description="Helical" evidence="5">
    <location>
        <begin position="433"/>
        <end position="454"/>
    </location>
</feature>
<feature type="transmembrane region" description="Helical" evidence="5">
    <location>
        <begin position="216"/>
        <end position="236"/>
    </location>
</feature>
<accession>A0A1H9PBI8</accession>
<name>A0A1H9PBI8_9BACT</name>
<dbReference type="RefSeq" id="WP_090173521.1">
    <property type="nucleotide sequence ID" value="NZ_FOFB01000045.1"/>
</dbReference>
<evidence type="ECO:0000313" key="8">
    <source>
        <dbReference type="Proteomes" id="UP000199021"/>
    </source>
</evidence>
<feature type="transmembrane region" description="Helical" evidence="5">
    <location>
        <begin position="60"/>
        <end position="79"/>
    </location>
</feature>
<dbReference type="PANTHER" id="PTHR37422:SF13">
    <property type="entry name" value="LIPOPOLYSACCHARIDE BIOSYNTHESIS PROTEIN PA4999-RELATED"/>
    <property type="match status" value="1"/>
</dbReference>
<dbReference type="Proteomes" id="UP000199021">
    <property type="component" value="Unassembled WGS sequence"/>
</dbReference>
<feature type="transmembrane region" description="Helical" evidence="5">
    <location>
        <begin position="287"/>
        <end position="305"/>
    </location>
</feature>
<feature type="domain" description="O-antigen ligase-related" evidence="6">
    <location>
        <begin position="254"/>
        <end position="412"/>
    </location>
</feature>
<keyword evidence="2 5" id="KW-0812">Transmembrane</keyword>
<evidence type="ECO:0000259" key="6">
    <source>
        <dbReference type="Pfam" id="PF04932"/>
    </source>
</evidence>
<dbReference type="OrthoDB" id="871774at2"/>
<protein>
    <submittedName>
        <fullName evidence="7">O-antigen ligase</fullName>
    </submittedName>
</protein>
<proteinExistence type="predicted"/>
<dbReference type="GO" id="GO:0016874">
    <property type="term" value="F:ligase activity"/>
    <property type="evidence" value="ECO:0007669"/>
    <property type="project" value="UniProtKB-KW"/>
</dbReference>
<dbReference type="AlphaFoldDB" id="A0A1H9PBI8"/>
<dbReference type="Pfam" id="PF04932">
    <property type="entry name" value="Wzy_C"/>
    <property type="match status" value="1"/>
</dbReference>
<dbReference type="EMBL" id="FOFB01000045">
    <property type="protein sequence ID" value="SER45275.1"/>
    <property type="molecule type" value="Genomic_DNA"/>
</dbReference>
<evidence type="ECO:0000256" key="4">
    <source>
        <dbReference type="ARBA" id="ARBA00023136"/>
    </source>
</evidence>
<evidence type="ECO:0000313" key="7">
    <source>
        <dbReference type="EMBL" id="SER45275.1"/>
    </source>
</evidence>
<keyword evidence="7" id="KW-0436">Ligase</keyword>
<dbReference type="GO" id="GO:0016020">
    <property type="term" value="C:membrane"/>
    <property type="evidence" value="ECO:0007669"/>
    <property type="project" value="UniProtKB-SubCell"/>
</dbReference>
<feature type="transmembrane region" description="Helical" evidence="5">
    <location>
        <begin position="178"/>
        <end position="196"/>
    </location>
</feature>
<dbReference type="STRING" id="478744.SAMN05444359_1457"/>
<keyword evidence="8" id="KW-1185">Reference proteome</keyword>
<gene>
    <name evidence="7" type="ORF">SAMN05444359_1457</name>
</gene>
<organism evidence="7 8">
    <name type="scientific">Neolewinella agarilytica</name>
    <dbReference type="NCBI Taxonomy" id="478744"/>
    <lineage>
        <taxon>Bacteria</taxon>
        <taxon>Pseudomonadati</taxon>
        <taxon>Bacteroidota</taxon>
        <taxon>Saprospiria</taxon>
        <taxon>Saprospirales</taxon>
        <taxon>Lewinellaceae</taxon>
        <taxon>Neolewinella</taxon>
    </lineage>
</organism>
<keyword evidence="4 5" id="KW-0472">Membrane</keyword>
<dbReference type="InterPro" id="IPR007016">
    <property type="entry name" value="O-antigen_ligase-rel_domated"/>
</dbReference>
<evidence type="ECO:0000256" key="3">
    <source>
        <dbReference type="ARBA" id="ARBA00022989"/>
    </source>
</evidence>
<evidence type="ECO:0000256" key="2">
    <source>
        <dbReference type="ARBA" id="ARBA00022692"/>
    </source>
</evidence>
<feature type="transmembrane region" description="Helical" evidence="5">
    <location>
        <begin position="243"/>
        <end position="259"/>
    </location>
</feature>
<sequence length="500" mass="56485">MSGLPHIAELPPPGRGSRRLFYAYAGVALVCLATGLATEMYALIGLPVLLWVLAQAFLDFRPLFWLLLTMIPVSTNIFLPGGFGTDLPTEPLAIGLTGILILHAVRHWPEYDGKAFGHPIAWLLYLHIGWILFTTVFSEGILVSIKFSLAKLWYVGAYFLLPLLILKTPRRVSIMVHCLLWPLLFVAFQTLVRHGAYGFSFAMQHKTMHPFMSEHVSYAGCLATMTPWLFFLRWWMKSRGQSTWWWALLVLPIWLAAIYFSYTRAAFIALAMAAAAYYIIRWKLLKPALGLALAAGVAVAVYFVHDNRYLDYAPDFETTVSQQQFDNLITATYKLEDISTMERFYRWVAAGHMVPYRPITGWGPGNFLDHYKGYTVNAFRTYVSDNEGRSGIHSYYLMTLVEQGFPGLIIFLLYIFGALIIGERLYHQQTDPAARHALMAALLAMLVVDAFNIINDQMETDKVGAQYLLNLSVLVMMGNYRAINKASHNAPTPPSRLKAT</sequence>
<dbReference type="PANTHER" id="PTHR37422">
    <property type="entry name" value="TEICHURONIC ACID BIOSYNTHESIS PROTEIN TUAE"/>
    <property type="match status" value="1"/>
</dbReference>
<feature type="transmembrane region" description="Helical" evidence="5">
    <location>
        <begin position="120"/>
        <end position="143"/>
    </location>
</feature>
<reference evidence="8" key="1">
    <citation type="submission" date="2016-10" db="EMBL/GenBank/DDBJ databases">
        <authorList>
            <person name="Varghese N."/>
            <person name="Submissions S."/>
        </authorList>
    </citation>
    <scope>NUCLEOTIDE SEQUENCE [LARGE SCALE GENOMIC DNA]</scope>
    <source>
        <strain evidence="8">DSM 24740</strain>
    </source>
</reference>
<evidence type="ECO:0000256" key="1">
    <source>
        <dbReference type="ARBA" id="ARBA00004141"/>
    </source>
</evidence>